<organism evidence="3 4">
    <name type="scientific">Plasmodiophora brassicae</name>
    <name type="common">Clubroot disease agent</name>
    <dbReference type="NCBI Taxonomy" id="37360"/>
    <lineage>
        <taxon>Eukaryota</taxon>
        <taxon>Sar</taxon>
        <taxon>Rhizaria</taxon>
        <taxon>Endomyxa</taxon>
        <taxon>Phytomyxea</taxon>
        <taxon>Plasmodiophorida</taxon>
        <taxon>Plasmodiophoridae</taxon>
        <taxon>Plasmodiophora</taxon>
    </lineage>
</organism>
<proteinExistence type="predicted"/>
<dbReference type="SMART" id="SM00220">
    <property type="entry name" value="S_TKc"/>
    <property type="match status" value="1"/>
</dbReference>
<accession>A0A0G4J1V0</accession>
<evidence type="ECO:0000259" key="2">
    <source>
        <dbReference type="PROSITE" id="PS50011"/>
    </source>
</evidence>
<dbReference type="AlphaFoldDB" id="A0A0G4J1V0"/>
<evidence type="ECO:0000313" key="3">
    <source>
        <dbReference type="EMBL" id="CEP01314.1"/>
    </source>
</evidence>
<dbReference type="OrthoDB" id="4062651at2759"/>
<dbReference type="Pfam" id="PF00069">
    <property type="entry name" value="Pkinase"/>
    <property type="match status" value="1"/>
</dbReference>
<dbReference type="InterPro" id="IPR011009">
    <property type="entry name" value="Kinase-like_dom_sf"/>
</dbReference>
<dbReference type="GO" id="GO:0005524">
    <property type="term" value="F:ATP binding"/>
    <property type="evidence" value="ECO:0007669"/>
    <property type="project" value="InterPro"/>
</dbReference>
<evidence type="ECO:0000256" key="1">
    <source>
        <dbReference type="SAM" id="MobiDB-lite"/>
    </source>
</evidence>
<feature type="domain" description="Protein kinase" evidence="2">
    <location>
        <begin position="463"/>
        <end position="734"/>
    </location>
</feature>
<feature type="region of interest" description="Disordered" evidence="1">
    <location>
        <begin position="442"/>
        <end position="497"/>
    </location>
</feature>
<sequence>MDQTSLYFQALAVLPADRRSEQHANMLIQMYNDRLRAAADIPALPPQYRRGDLAAAASDTAAHEYNKLRPSMQRNKFSLASLSRAYSLSQFGVVSDYALQQLVPNFNRDAYGSIAWQNEVSGDGDTMMALLPDEGWFPSRMVKRSLDVNNGGDIIKNQYVRYCREVAIGVVVEFQQSTLSGERQELQFHCRLWDRLLNALLRPLTKPLLTSVLDLSMAGVIEGYSPQFADYACMLAPDNNDEDRVARARQLPLLLVEVSSHAVGNEEDHKDFRKLLVMMAVTLLARIGSVRRRPVGERSSLRQFGLLVGAFQFQPVVMIPIFDNDHDAGRVSFVARCDPTWRSFVRTPSHEAVQLQGVYSDIEAPQSLDRDNEAFLTELAHRVASAAAAVARTRPPPDPAPQQADVLNRLRSLSSFCDAVRRQASVFHAMLSHGDVEDVFPYPTSFGPPPSRPSTAKRPHSQRTPSKKSGSPRTSSSGRPPRKRGRSDGPSRTRQAASVALVDDLAVKHKMGSAAEEPALMRDSQGDGVARLFGSIVLPRSNGGGVVLVEERLDDVDFGHLSVNDIGLVLVRFFIDGLAALGTLSRAGIVHRDINPNNIMYSVAVQGWRVTDFDLACRVDDPQTGVELRPGAGTQGYIAPEALDAGVYSAASDMWSLGRTAAYFLSCAQDEVWRRPDAPHKFDDVLCHLEMIAHNMSAPEPAQRVVSPSVHEFLVDFHNEFQQNSADNGFIARR</sequence>
<gene>
    <name evidence="3" type="ORF">PBRA_001920</name>
</gene>
<reference evidence="3 4" key="1">
    <citation type="submission" date="2015-02" db="EMBL/GenBank/DDBJ databases">
        <authorList>
            <person name="Chooi Y.-H."/>
        </authorList>
    </citation>
    <scope>NUCLEOTIDE SEQUENCE [LARGE SCALE GENOMIC DNA]</scope>
    <source>
        <strain evidence="3">E3</strain>
    </source>
</reference>
<keyword evidence="4" id="KW-1185">Reference proteome</keyword>
<dbReference type="EMBL" id="CDSF01000112">
    <property type="protein sequence ID" value="CEP01314.1"/>
    <property type="molecule type" value="Genomic_DNA"/>
</dbReference>
<dbReference type="InterPro" id="IPR000719">
    <property type="entry name" value="Prot_kinase_dom"/>
</dbReference>
<dbReference type="PANTHER" id="PTHR24347">
    <property type="entry name" value="SERINE/THREONINE-PROTEIN KINASE"/>
    <property type="match status" value="1"/>
</dbReference>
<dbReference type="GO" id="GO:0004672">
    <property type="term" value="F:protein kinase activity"/>
    <property type="evidence" value="ECO:0007669"/>
    <property type="project" value="InterPro"/>
</dbReference>
<name>A0A0G4J1V0_PLABS</name>
<protein>
    <recommendedName>
        <fullName evidence="2">Protein kinase domain-containing protein</fullName>
    </recommendedName>
</protein>
<dbReference type="STRING" id="37360.A0A0G4J1V0"/>
<dbReference type="SUPFAM" id="SSF56112">
    <property type="entry name" value="Protein kinase-like (PK-like)"/>
    <property type="match status" value="1"/>
</dbReference>
<dbReference type="Proteomes" id="UP000039324">
    <property type="component" value="Unassembled WGS sequence"/>
</dbReference>
<dbReference type="Gene3D" id="1.10.510.10">
    <property type="entry name" value="Transferase(Phosphotransferase) domain 1"/>
    <property type="match status" value="1"/>
</dbReference>
<dbReference type="PROSITE" id="PS50011">
    <property type="entry name" value="PROTEIN_KINASE_DOM"/>
    <property type="match status" value="1"/>
</dbReference>
<feature type="compositionally biased region" description="Low complexity" evidence="1">
    <location>
        <begin position="467"/>
        <end position="479"/>
    </location>
</feature>
<evidence type="ECO:0000313" key="4">
    <source>
        <dbReference type="Proteomes" id="UP000039324"/>
    </source>
</evidence>